<dbReference type="Pfam" id="PF00392">
    <property type="entry name" value="GntR"/>
    <property type="match status" value="1"/>
</dbReference>
<evidence type="ECO:0000313" key="5">
    <source>
        <dbReference type="EMBL" id="KKL55879.1"/>
    </source>
</evidence>
<evidence type="ECO:0000256" key="1">
    <source>
        <dbReference type="ARBA" id="ARBA00023015"/>
    </source>
</evidence>
<reference evidence="5" key="1">
    <citation type="journal article" date="2015" name="Nature">
        <title>Complex archaea that bridge the gap between prokaryotes and eukaryotes.</title>
        <authorList>
            <person name="Spang A."/>
            <person name="Saw J.H."/>
            <person name="Jorgensen S.L."/>
            <person name="Zaremba-Niedzwiedzka K."/>
            <person name="Martijn J."/>
            <person name="Lind A.E."/>
            <person name="van Eijk R."/>
            <person name="Schleper C."/>
            <person name="Guy L."/>
            <person name="Ettema T.J."/>
        </authorList>
    </citation>
    <scope>NUCLEOTIDE SEQUENCE</scope>
</reference>
<dbReference type="Gene3D" id="1.10.10.10">
    <property type="entry name" value="Winged helix-like DNA-binding domain superfamily/Winged helix DNA-binding domain"/>
    <property type="match status" value="1"/>
</dbReference>
<accession>A0A0F9D2Y2</accession>
<dbReference type="InterPro" id="IPR036390">
    <property type="entry name" value="WH_DNA-bd_sf"/>
</dbReference>
<dbReference type="PROSITE" id="PS50949">
    <property type="entry name" value="HTH_GNTR"/>
    <property type="match status" value="1"/>
</dbReference>
<proteinExistence type="predicted"/>
<name>A0A0F9D2Y2_9ZZZZ</name>
<keyword evidence="2" id="KW-0238">DNA-binding</keyword>
<dbReference type="InterPro" id="IPR036388">
    <property type="entry name" value="WH-like_DNA-bd_sf"/>
</dbReference>
<evidence type="ECO:0000256" key="3">
    <source>
        <dbReference type="ARBA" id="ARBA00023163"/>
    </source>
</evidence>
<dbReference type="SUPFAM" id="SSF46785">
    <property type="entry name" value="Winged helix' DNA-binding domain"/>
    <property type="match status" value="1"/>
</dbReference>
<dbReference type="EMBL" id="LAZR01030680">
    <property type="protein sequence ID" value="KKL55879.1"/>
    <property type="molecule type" value="Genomic_DNA"/>
</dbReference>
<comment type="caution">
    <text evidence="5">The sequence shown here is derived from an EMBL/GenBank/DDBJ whole genome shotgun (WGS) entry which is preliminary data.</text>
</comment>
<keyword evidence="1" id="KW-0805">Transcription regulation</keyword>
<evidence type="ECO:0000256" key="2">
    <source>
        <dbReference type="ARBA" id="ARBA00023125"/>
    </source>
</evidence>
<organism evidence="5">
    <name type="scientific">marine sediment metagenome</name>
    <dbReference type="NCBI Taxonomy" id="412755"/>
    <lineage>
        <taxon>unclassified sequences</taxon>
        <taxon>metagenomes</taxon>
        <taxon>ecological metagenomes</taxon>
    </lineage>
</organism>
<protein>
    <recommendedName>
        <fullName evidence="4">HTH gntR-type domain-containing protein</fullName>
    </recommendedName>
</protein>
<dbReference type="GO" id="GO:0003677">
    <property type="term" value="F:DNA binding"/>
    <property type="evidence" value="ECO:0007669"/>
    <property type="project" value="UniProtKB-KW"/>
</dbReference>
<keyword evidence="3" id="KW-0804">Transcription</keyword>
<gene>
    <name evidence="5" type="ORF">LCGC14_2251010</name>
</gene>
<dbReference type="PANTHER" id="PTHR43537:SF24">
    <property type="entry name" value="GLUCONATE OPERON TRANSCRIPTIONAL REPRESSOR"/>
    <property type="match status" value="1"/>
</dbReference>
<feature type="domain" description="HTH gntR-type" evidence="4">
    <location>
        <begin position="1"/>
        <end position="55"/>
    </location>
</feature>
<dbReference type="GO" id="GO:0003700">
    <property type="term" value="F:DNA-binding transcription factor activity"/>
    <property type="evidence" value="ECO:0007669"/>
    <property type="project" value="InterPro"/>
</dbReference>
<dbReference type="InterPro" id="IPR000524">
    <property type="entry name" value="Tscrpt_reg_HTH_GntR"/>
</dbReference>
<evidence type="ECO:0000259" key="4">
    <source>
        <dbReference type="PROSITE" id="PS50949"/>
    </source>
</evidence>
<feature type="non-terminal residue" evidence="5">
    <location>
        <position position="62"/>
    </location>
</feature>
<dbReference type="AlphaFoldDB" id="A0A0F9D2Y2"/>
<dbReference type="PANTHER" id="PTHR43537">
    <property type="entry name" value="TRANSCRIPTIONAL REGULATOR, GNTR FAMILY"/>
    <property type="match status" value="1"/>
</dbReference>
<sequence length="62" mass="7263">MILTGVFKPRERLVELHLSEKLGVSRFWIRDAFKILETKGLIKIIPYKGAVVCDLYEQEIEE</sequence>